<reference evidence="10" key="1">
    <citation type="submission" date="2025-08" db="UniProtKB">
        <authorList>
            <consortium name="RefSeq"/>
        </authorList>
    </citation>
    <scope>IDENTIFICATION</scope>
    <source>
        <tissue evidence="10">Blood</tissue>
    </source>
</reference>
<dbReference type="InterPro" id="IPR013767">
    <property type="entry name" value="PAS_fold"/>
</dbReference>
<dbReference type="GO" id="GO:0046983">
    <property type="term" value="F:protein dimerization activity"/>
    <property type="evidence" value="ECO:0007669"/>
    <property type="project" value="InterPro"/>
</dbReference>
<dbReference type="GeneID" id="104984995"/>
<evidence type="ECO:0000313" key="10">
    <source>
        <dbReference type="RefSeq" id="XP_010833285.1"/>
    </source>
</evidence>
<evidence type="ECO:0000259" key="8">
    <source>
        <dbReference type="PROSITE" id="PS50888"/>
    </source>
</evidence>
<keyword evidence="4" id="KW-0804">Transcription</keyword>
<dbReference type="PROSITE" id="PS50112">
    <property type="entry name" value="PAS"/>
    <property type="match status" value="1"/>
</dbReference>
<keyword evidence="9" id="KW-1185">Reference proteome</keyword>
<dbReference type="AlphaFoldDB" id="A0A6P3H3X8"/>
<dbReference type="InterPro" id="IPR036638">
    <property type="entry name" value="HLH_DNA-bd_sf"/>
</dbReference>
<evidence type="ECO:0000256" key="1">
    <source>
        <dbReference type="ARBA" id="ARBA00004123"/>
    </source>
</evidence>
<evidence type="ECO:0000256" key="6">
    <source>
        <dbReference type="SAM" id="MobiDB-lite"/>
    </source>
</evidence>
<protein>
    <submittedName>
        <fullName evidence="10">Aryl hydrocarbon receptor-like</fullName>
    </submittedName>
</protein>
<gene>
    <name evidence="10" type="primary">LOC104984995</name>
</gene>
<dbReference type="OrthoDB" id="6099906at2759"/>
<dbReference type="Gene3D" id="3.30.450.20">
    <property type="entry name" value="PAS domain"/>
    <property type="match status" value="2"/>
</dbReference>
<evidence type="ECO:0000256" key="5">
    <source>
        <dbReference type="ARBA" id="ARBA00023242"/>
    </source>
</evidence>
<feature type="compositionally biased region" description="Basic and acidic residues" evidence="6">
    <location>
        <begin position="549"/>
        <end position="558"/>
    </location>
</feature>
<dbReference type="InterPro" id="IPR000014">
    <property type="entry name" value="PAS"/>
</dbReference>
<dbReference type="InterPro" id="IPR035965">
    <property type="entry name" value="PAS-like_dom_sf"/>
</dbReference>
<keyword evidence="3" id="KW-0238">DNA-binding</keyword>
<dbReference type="PROSITE" id="PS50888">
    <property type="entry name" value="BHLH"/>
    <property type="match status" value="1"/>
</dbReference>
<dbReference type="InterPro" id="IPR011598">
    <property type="entry name" value="bHLH_dom"/>
</dbReference>
<dbReference type="KEGG" id="bbis:104984995"/>
<dbReference type="FunFam" id="3.30.450.20:FF:000035">
    <property type="entry name" value="Aryl hydrocarbon receptor"/>
    <property type="match status" value="1"/>
</dbReference>
<dbReference type="GO" id="GO:0006805">
    <property type="term" value="P:xenobiotic metabolic process"/>
    <property type="evidence" value="ECO:0007669"/>
    <property type="project" value="InterPro"/>
</dbReference>
<dbReference type="GO" id="GO:0034751">
    <property type="term" value="C:aryl hydrocarbon receptor complex"/>
    <property type="evidence" value="ECO:0007669"/>
    <property type="project" value="TreeGrafter"/>
</dbReference>
<dbReference type="Proteomes" id="UP000515208">
    <property type="component" value="Unplaced"/>
</dbReference>
<feature type="region of interest" description="Disordered" evidence="6">
    <location>
        <begin position="465"/>
        <end position="485"/>
    </location>
</feature>
<dbReference type="SUPFAM" id="SSF55785">
    <property type="entry name" value="PYP-like sensor domain (PAS domain)"/>
    <property type="match status" value="2"/>
</dbReference>
<evidence type="ECO:0000256" key="4">
    <source>
        <dbReference type="ARBA" id="ARBA00023163"/>
    </source>
</evidence>
<keyword evidence="5" id="KW-0539">Nucleus</keyword>
<feature type="compositionally biased region" description="Low complexity" evidence="6">
    <location>
        <begin position="747"/>
        <end position="758"/>
    </location>
</feature>
<dbReference type="CDD" id="cd00130">
    <property type="entry name" value="PAS"/>
    <property type="match status" value="2"/>
</dbReference>
<feature type="compositionally biased region" description="Polar residues" evidence="6">
    <location>
        <begin position="568"/>
        <end position="579"/>
    </location>
</feature>
<evidence type="ECO:0000259" key="7">
    <source>
        <dbReference type="PROSITE" id="PS50112"/>
    </source>
</evidence>
<name>A0A6P3H3X8_BISBB</name>
<accession>A0A6P3H3X8</accession>
<dbReference type="InterPro" id="IPR039091">
    <property type="entry name" value="AHR/AHRR"/>
</dbReference>
<evidence type="ECO:0000256" key="2">
    <source>
        <dbReference type="ARBA" id="ARBA00023015"/>
    </source>
</evidence>
<feature type="region of interest" description="Disordered" evidence="6">
    <location>
        <begin position="747"/>
        <end position="768"/>
    </location>
</feature>
<dbReference type="SMART" id="SM00091">
    <property type="entry name" value="PAS"/>
    <property type="match status" value="2"/>
</dbReference>
<dbReference type="PANTHER" id="PTHR10649">
    <property type="entry name" value="ARYL HYDROCARBON RECEPTOR"/>
    <property type="match status" value="1"/>
</dbReference>
<evidence type="ECO:0000256" key="3">
    <source>
        <dbReference type="ARBA" id="ARBA00023125"/>
    </source>
</evidence>
<sequence length="768" mass="84313">MLWPQPPEGAKSNPSKRHRDRLNQELGKLSSLLPFPEDVRARLDKLSVLRLIVGYLKVKSYFTGRARHPGDGSVDCSADPSMNPRREHPFAQVHGELFSEGDLLLQALDGFLVAVTEDGYVFYVSPTVQDYLGFHQSDVIYQSVFELIHKEDRATFQSQFLWPPDTTPISRAEQQDTHSLPRKKFCPLGGTSSDSLQHLSLEEPSYLERNFVCRFRCLLDNSGFLELNFHGRLKFLPGKNNSSEDGIPISPQLTLFAVATPRQPFTILELQNKDVFFQTKHKLDFTPIACDSRGKVVLGYTDSELCRQGSGYQFIHAADAMYCAENHARMMRTGESGLTVFRLLTKGAGWLWVQSNAHLVFRGGRPECIVARQRALTDVEGEDHLRKRALQGPFTFTTGEAILYESSLPSPLTALPARKRTRATKGPPTDQGPVCTGSLLGATRQQDESEYLSCLAPTSQGSALERWGSHDKCEDNQEKEEEKGDRSLLTLIERLLEKDVEEQLDLCSTLQHLGVTDLDQSLWGKNLLRADADTAGSQPCCLLPPSQERGPHSQEEALSHGNVGSPLPASTTAPQTPKPRSSLDAGQPAMAVTPPQNRGAAPSYVHAHTQHCLTSSSTLQSPPWWQPWHSQVAPLGLGMFEKPTPFDLVSLPEASSPSQSAQLFQSNCALSLPLGQNVPGHLAQPGLGSLDFCEESFPWTPSQSSQCQGPLNASDSTSFANPCGTHSLDSIWDSRVQGQPVVVPVEVGAEQGAGEAQPDPSAPVVYHS</sequence>
<dbReference type="CDD" id="cd19696">
    <property type="entry name" value="bHLH-PAS_AhR_like"/>
    <property type="match status" value="1"/>
</dbReference>
<feature type="domain" description="BHLH" evidence="8">
    <location>
        <begin position="6"/>
        <end position="59"/>
    </location>
</feature>
<dbReference type="GO" id="GO:0005634">
    <property type="term" value="C:nucleus"/>
    <property type="evidence" value="ECO:0007669"/>
    <property type="project" value="UniProtKB-SubCell"/>
</dbReference>
<evidence type="ECO:0000313" key="9">
    <source>
        <dbReference type="Proteomes" id="UP000515208"/>
    </source>
</evidence>
<dbReference type="GO" id="GO:0000976">
    <property type="term" value="F:transcription cis-regulatory region binding"/>
    <property type="evidence" value="ECO:0007669"/>
    <property type="project" value="TreeGrafter"/>
</dbReference>
<dbReference type="GO" id="GO:0004879">
    <property type="term" value="F:nuclear receptor activity"/>
    <property type="evidence" value="ECO:0007669"/>
    <property type="project" value="TreeGrafter"/>
</dbReference>
<feature type="domain" description="PAS" evidence="7">
    <location>
        <begin position="104"/>
        <end position="176"/>
    </location>
</feature>
<feature type="compositionally biased region" description="Basic and acidic residues" evidence="6">
    <location>
        <begin position="467"/>
        <end position="485"/>
    </location>
</feature>
<dbReference type="Gene3D" id="4.10.280.10">
    <property type="entry name" value="Helix-loop-helix DNA-binding domain"/>
    <property type="match status" value="1"/>
</dbReference>
<proteinExistence type="predicted"/>
<dbReference type="FunFam" id="3.30.450.20:FF:000019">
    <property type="entry name" value="Aryl hydrocarbon receptor 1"/>
    <property type="match status" value="1"/>
</dbReference>
<feature type="region of interest" description="Disordered" evidence="6">
    <location>
        <begin position="542"/>
        <end position="602"/>
    </location>
</feature>
<keyword evidence="2" id="KW-0805">Transcription regulation</keyword>
<dbReference type="SUPFAM" id="SSF47459">
    <property type="entry name" value="HLH, helix-loop-helix DNA-binding domain"/>
    <property type="match status" value="1"/>
</dbReference>
<organism evidence="9 10">
    <name type="scientific">Bison bison bison</name>
    <name type="common">North American plains bison</name>
    <dbReference type="NCBI Taxonomy" id="43346"/>
    <lineage>
        <taxon>Eukaryota</taxon>
        <taxon>Metazoa</taxon>
        <taxon>Chordata</taxon>
        <taxon>Craniata</taxon>
        <taxon>Vertebrata</taxon>
        <taxon>Euteleostomi</taxon>
        <taxon>Mammalia</taxon>
        <taxon>Eutheria</taxon>
        <taxon>Laurasiatheria</taxon>
        <taxon>Artiodactyla</taxon>
        <taxon>Ruminantia</taxon>
        <taxon>Pecora</taxon>
        <taxon>Bovidae</taxon>
        <taxon>Bovinae</taxon>
        <taxon>Bison</taxon>
    </lineage>
</organism>
<comment type="subcellular location">
    <subcellularLocation>
        <location evidence="1">Nucleus</location>
    </subcellularLocation>
</comment>
<dbReference type="PANTHER" id="PTHR10649:SF17">
    <property type="entry name" value="ARYL HYDROCARBON RECEPTOR 2"/>
    <property type="match status" value="1"/>
</dbReference>
<dbReference type="Pfam" id="PF00989">
    <property type="entry name" value="PAS"/>
    <property type="match status" value="1"/>
</dbReference>
<dbReference type="Pfam" id="PF14598">
    <property type="entry name" value="PAS_11"/>
    <property type="match status" value="1"/>
</dbReference>
<dbReference type="RefSeq" id="XP_010833285.1">
    <property type="nucleotide sequence ID" value="XM_010834983.1"/>
</dbReference>